<accession>A0A512PMY8</accession>
<keyword evidence="1" id="KW-0645">Protease</keyword>
<evidence type="ECO:0000259" key="6">
    <source>
        <dbReference type="SMART" id="SM00235"/>
    </source>
</evidence>
<dbReference type="Proteomes" id="UP000321569">
    <property type="component" value="Unassembled WGS sequence"/>
</dbReference>
<keyword evidence="3" id="KW-0378">Hydrolase</keyword>
<dbReference type="InterPro" id="IPR001818">
    <property type="entry name" value="Pept_M10_metallopeptidase"/>
</dbReference>
<dbReference type="InterPro" id="IPR006026">
    <property type="entry name" value="Peptidase_Metallo"/>
</dbReference>
<evidence type="ECO:0000256" key="1">
    <source>
        <dbReference type="ARBA" id="ARBA00022670"/>
    </source>
</evidence>
<dbReference type="OrthoDB" id="2148705at2"/>
<dbReference type="Gene3D" id="3.40.390.10">
    <property type="entry name" value="Collagenase (Catalytic Domain)"/>
    <property type="match status" value="1"/>
</dbReference>
<gene>
    <name evidence="7" type="ORF">LRA02_14010</name>
</gene>
<evidence type="ECO:0000256" key="3">
    <source>
        <dbReference type="ARBA" id="ARBA00022801"/>
    </source>
</evidence>
<dbReference type="RefSeq" id="WP_054748445.1">
    <property type="nucleotide sequence ID" value="NZ_BKAM01000021.1"/>
</dbReference>
<dbReference type="EMBL" id="BKAM01000021">
    <property type="protein sequence ID" value="GEP72533.1"/>
    <property type="molecule type" value="Genomic_DNA"/>
</dbReference>
<feature type="region of interest" description="Disordered" evidence="5">
    <location>
        <begin position="30"/>
        <end position="86"/>
    </location>
</feature>
<feature type="domain" description="Peptidase metallopeptidase" evidence="6">
    <location>
        <begin position="95"/>
        <end position="245"/>
    </location>
</feature>
<evidence type="ECO:0000313" key="7">
    <source>
        <dbReference type="EMBL" id="GEP72533.1"/>
    </source>
</evidence>
<protein>
    <recommendedName>
        <fullName evidence="6">Peptidase metallopeptidase domain-containing protein</fullName>
    </recommendedName>
</protein>
<comment type="caution">
    <text evidence="7">The sequence shown here is derived from an EMBL/GenBank/DDBJ whole genome shotgun (WGS) entry which is preliminary data.</text>
</comment>
<sequence>MKALLKLGIAIISLIVIILGTAKVIELSAPSNSESQTASHAKAKQKATKKKVPKKKRNATKKKVTKKKNSKSNSQQSNFQPEYAVEQQDDVATPVRYRWKSSTIKYKIDTNSDYYQGIWKTAVDSWNQFNVVKLVRANGETPDVHLDASTAVRPEHSGLCTTTFYNQTRLNNLPLLKVATAIVYDNTCNDHKYSKSDRTRVAEHELGHAIGLGHSDSDHSIMNPTPVGRQITNNDVEAVKRAYAS</sequence>
<evidence type="ECO:0000313" key="8">
    <source>
        <dbReference type="Proteomes" id="UP000321569"/>
    </source>
</evidence>
<dbReference type="AlphaFoldDB" id="A0A512PMY8"/>
<reference evidence="7 8" key="1">
    <citation type="submission" date="2019-07" db="EMBL/GenBank/DDBJ databases">
        <title>Whole genome shotgun sequence of Lactobacillus rapi NBRC 109618.</title>
        <authorList>
            <person name="Hosoyama A."/>
            <person name="Uohara A."/>
            <person name="Ohji S."/>
            <person name="Ichikawa N."/>
        </authorList>
    </citation>
    <scope>NUCLEOTIDE SEQUENCE [LARGE SCALE GENOMIC DNA]</scope>
    <source>
        <strain evidence="7 8">NBRC 109618</strain>
    </source>
</reference>
<keyword evidence="4" id="KW-0862">Zinc</keyword>
<evidence type="ECO:0000256" key="4">
    <source>
        <dbReference type="ARBA" id="ARBA00022833"/>
    </source>
</evidence>
<dbReference type="SMART" id="SM00235">
    <property type="entry name" value="ZnMc"/>
    <property type="match status" value="1"/>
</dbReference>
<feature type="compositionally biased region" description="Basic residues" evidence="5">
    <location>
        <begin position="41"/>
        <end position="70"/>
    </location>
</feature>
<proteinExistence type="predicted"/>
<organism evidence="7 8">
    <name type="scientific">Lentilactobacillus rapi</name>
    <dbReference type="NCBI Taxonomy" id="481723"/>
    <lineage>
        <taxon>Bacteria</taxon>
        <taxon>Bacillati</taxon>
        <taxon>Bacillota</taxon>
        <taxon>Bacilli</taxon>
        <taxon>Lactobacillales</taxon>
        <taxon>Lactobacillaceae</taxon>
        <taxon>Lentilactobacillus</taxon>
    </lineage>
</organism>
<name>A0A512PMY8_9LACO</name>
<dbReference type="GO" id="GO:0008270">
    <property type="term" value="F:zinc ion binding"/>
    <property type="evidence" value="ECO:0007669"/>
    <property type="project" value="InterPro"/>
</dbReference>
<dbReference type="Pfam" id="PF00413">
    <property type="entry name" value="Peptidase_M10"/>
    <property type="match status" value="1"/>
</dbReference>
<dbReference type="InterPro" id="IPR024079">
    <property type="entry name" value="MetalloPept_cat_dom_sf"/>
</dbReference>
<dbReference type="SUPFAM" id="SSF55486">
    <property type="entry name" value="Metalloproteases ('zincins'), catalytic domain"/>
    <property type="match status" value="1"/>
</dbReference>
<keyword evidence="2" id="KW-0479">Metal-binding</keyword>
<dbReference type="GO" id="GO:0031012">
    <property type="term" value="C:extracellular matrix"/>
    <property type="evidence" value="ECO:0007669"/>
    <property type="project" value="InterPro"/>
</dbReference>
<evidence type="ECO:0000256" key="2">
    <source>
        <dbReference type="ARBA" id="ARBA00022723"/>
    </source>
</evidence>
<dbReference type="GO" id="GO:0004222">
    <property type="term" value="F:metalloendopeptidase activity"/>
    <property type="evidence" value="ECO:0007669"/>
    <property type="project" value="InterPro"/>
</dbReference>
<evidence type="ECO:0000256" key="5">
    <source>
        <dbReference type="SAM" id="MobiDB-lite"/>
    </source>
</evidence>
<dbReference type="GO" id="GO:0006508">
    <property type="term" value="P:proteolysis"/>
    <property type="evidence" value="ECO:0007669"/>
    <property type="project" value="UniProtKB-KW"/>
</dbReference>
<dbReference type="STRING" id="1423795.FD12_GL002426"/>